<proteinExistence type="predicted"/>
<sequence>MGKKLFYFLSLFILVIVISYFTHLGILNALFPTKNLSIVNISYIFNTAFTLLFTALIIVLSKKYKDQLGFIFMAGSLIKIGTFLALNKLNNLEMSKNVFLDFFIAYVICLIFEVYYVSKILNTIK</sequence>
<dbReference type="EMBL" id="VFWZ01000002">
    <property type="protein sequence ID" value="TPN87901.1"/>
    <property type="molecule type" value="Genomic_DNA"/>
</dbReference>
<keyword evidence="1" id="KW-1133">Transmembrane helix</keyword>
<evidence type="ECO:0000256" key="1">
    <source>
        <dbReference type="SAM" id="Phobius"/>
    </source>
</evidence>
<dbReference type="RefSeq" id="WP_140592540.1">
    <property type="nucleotide sequence ID" value="NZ_VFWZ01000002.1"/>
</dbReference>
<protein>
    <submittedName>
        <fullName evidence="2">Uncharacterized protein</fullName>
    </submittedName>
</protein>
<organism evidence="2 3">
    <name type="scientific">Aquimarina algicola</name>
    <dbReference type="NCBI Taxonomy" id="2589995"/>
    <lineage>
        <taxon>Bacteria</taxon>
        <taxon>Pseudomonadati</taxon>
        <taxon>Bacteroidota</taxon>
        <taxon>Flavobacteriia</taxon>
        <taxon>Flavobacteriales</taxon>
        <taxon>Flavobacteriaceae</taxon>
        <taxon>Aquimarina</taxon>
    </lineage>
</organism>
<comment type="caution">
    <text evidence="2">The sequence shown here is derived from an EMBL/GenBank/DDBJ whole genome shotgun (WGS) entry which is preliminary data.</text>
</comment>
<feature type="transmembrane region" description="Helical" evidence="1">
    <location>
        <begin position="98"/>
        <end position="117"/>
    </location>
</feature>
<reference evidence="2 3" key="1">
    <citation type="submission" date="2019-06" db="EMBL/GenBank/DDBJ databases">
        <authorList>
            <person name="Meng X."/>
        </authorList>
    </citation>
    <scope>NUCLEOTIDE SEQUENCE [LARGE SCALE GENOMIC DNA]</scope>
    <source>
        <strain evidence="2 3">M625</strain>
    </source>
</reference>
<accession>A0A504JMI3</accession>
<dbReference type="Proteomes" id="UP000315540">
    <property type="component" value="Unassembled WGS sequence"/>
</dbReference>
<dbReference type="OrthoDB" id="1451982at2"/>
<feature type="transmembrane region" description="Helical" evidence="1">
    <location>
        <begin position="6"/>
        <end position="31"/>
    </location>
</feature>
<feature type="transmembrane region" description="Helical" evidence="1">
    <location>
        <begin position="43"/>
        <end position="61"/>
    </location>
</feature>
<evidence type="ECO:0000313" key="2">
    <source>
        <dbReference type="EMBL" id="TPN87901.1"/>
    </source>
</evidence>
<dbReference type="Pfam" id="PF19665">
    <property type="entry name" value="DUF6168"/>
    <property type="match status" value="1"/>
</dbReference>
<name>A0A504JMI3_9FLAO</name>
<keyword evidence="1" id="KW-0472">Membrane</keyword>
<dbReference type="InterPro" id="IPR046166">
    <property type="entry name" value="DUF6168"/>
</dbReference>
<gene>
    <name evidence="2" type="ORF">FHK87_10030</name>
</gene>
<keyword evidence="1" id="KW-0812">Transmembrane</keyword>
<dbReference type="AlphaFoldDB" id="A0A504JMI3"/>
<keyword evidence="3" id="KW-1185">Reference proteome</keyword>
<evidence type="ECO:0000313" key="3">
    <source>
        <dbReference type="Proteomes" id="UP000315540"/>
    </source>
</evidence>
<feature type="transmembrane region" description="Helical" evidence="1">
    <location>
        <begin position="67"/>
        <end position="86"/>
    </location>
</feature>